<dbReference type="AlphaFoldDB" id="A0A5C6TWM4"/>
<dbReference type="Proteomes" id="UP000321249">
    <property type="component" value="Unassembled WGS sequence"/>
</dbReference>
<dbReference type="GO" id="GO:0010181">
    <property type="term" value="F:FMN binding"/>
    <property type="evidence" value="ECO:0007669"/>
    <property type="project" value="TreeGrafter"/>
</dbReference>
<comment type="caution">
    <text evidence="2">The sequence shown here is derived from an EMBL/GenBank/DDBJ whole genome shotgun (WGS) entry which is preliminary data.</text>
</comment>
<dbReference type="GO" id="GO:0016491">
    <property type="term" value="F:oxidoreductase activity"/>
    <property type="evidence" value="ECO:0007669"/>
    <property type="project" value="InterPro"/>
</dbReference>
<name>A0A5C6TWM4_9SPHN</name>
<gene>
    <name evidence="2" type="ORF">FRZ32_02125</name>
</gene>
<feature type="domain" description="NADPH-dependent FMN reductase-like" evidence="1">
    <location>
        <begin position="8"/>
        <end position="145"/>
    </location>
</feature>
<dbReference type="Gene3D" id="3.40.50.360">
    <property type="match status" value="1"/>
</dbReference>
<dbReference type="PANTHER" id="PTHR30543">
    <property type="entry name" value="CHROMATE REDUCTASE"/>
    <property type="match status" value="1"/>
</dbReference>
<keyword evidence="3" id="KW-1185">Reference proteome</keyword>
<evidence type="ECO:0000313" key="2">
    <source>
        <dbReference type="EMBL" id="TXC64873.1"/>
    </source>
</evidence>
<dbReference type="Pfam" id="PF03358">
    <property type="entry name" value="FMN_red"/>
    <property type="match status" value="1"/>
</dbReference>
<organism evidence="2 3">
    <name type="scientific">Allosphingosinicella ginsenosidimutans</name>
    <dbReference type="NCBI Taxonomy" id="1176539"/>
    <lineage>
        <taxon>Bacteria</taxon>
        <taxon>Pseudomonadati</taxon>
        <taxon>Pseudomonadota</taxon>
        <taxon>Alphaproteobacteria</taxon>
        <taxon>Sphingomonadales</taxon>
        <taxon>Sphingomonadaceae</taxon>
        <taxon>Allosphingosinicella</taxon>
    </lineage>
</organism>
<dbReference type="GO" id="GO:0005829">
    <property type="term" value="C:cytosol"/>
    <property type="evidence" value="ECO:0007669"/>
    <property type="project" value="TreeGrafter"/>
</dbReference>
<dbReference type="OrthoDB" id="9812295at2"/>
<dbReference type="PANTHER" id="PTHR30543:SF21">
    <property type="entry name" value="NAD(P)H-DEPENDENT FMN REDUCTASE LOT6"/>
    <property type="match status" value="1"/>
</dbReference>
<dbReference type="InterPro" id="IPR029039">
    <property type="entry name" value="Flavoprotein-like_sf"/>
</dbReference>
<evidence type="ECO:0000313" key="3">
    <source>
        <dbReference type="Proteomes" id="UP000321249"/>
    </source>
</evidence>
<proteinExistence type="predicted"/>
<protein>
    <submittedName>
        <fullName evidence="2">NAD(P)H-dependent oxidoreductase</fullName>
    </submittedName>
</protein>
<sequence length="187" mass="19695">MSRRAKFIVGLGGALTANSTTERAIARVLAHAEGRGARTALFAGRDIDLPMYAPGEANRTQAAERMVAALRRADGVVIGSPGYHGSVSGLVKNALDYVEDLARDSRPYFTGRPIACVATGAGWQGANMTLQALRSIAHALRGWPTSLGLALNTRDPLFDKEGTCLAAEADAQFGLVADQLMGFSSPH</sequence>
<dbReference type="EMBL" id="VOQQ01000001">
    <property type="protein sequence ID" value="TXC64873.1"/>
    <property type="molecule type" value="Genomic_DNA"/>
</dbReference>
<dbReference type="InterPro" id="IPR050712">
    <property type="entry name" value="NAD(P)H-dep_reductase"/>
</dbReference>
<reference evidence="2 3" key="1">
    <citation type="journal article" date="2015" name="J. Microbiol.">
        <title>Sphingosinicella ginsenosidimutans sp. nov., with ginsenoside converting activity.</title>
        <authorList>
            <person name="Kim J.K."/>
            <person name="Kang M.S."/>
            <person name="Park S.C."/>
            <person name="Kim K.M."/>
            <person name="Choi K."/>
            <person name="Yoon M.H."/>
            <person name="Im W.T."/>
        </authorList>
    </citation>
    <scope>NUCLEOTIDE SEQUENCE [LARGE SCALE GENOMIC DNA]</scope>
    <source>
        <strain evidence="2 3">BS-11</strain>
    </source>
</reference>
<accession>A0A5C6TWM4</accession>
<evidence type="ECO:0000259" key="1">
    <source>
        <dbReference type="Pfam" id="PF03358"/>
    </source>
</evidence>
<dbReference type="InterPro" id="IPR005025">
    <property type="entry name" value="FMN_Rdtase-like_dom"/>
</dbReference>
<dbReference type="SUPFAM" id="SSF52218">
    <property type="entry name" value="Flavoproteins"/>
    <property type="match status" value="1"/>
</dbReference>